<dbReference type="InterPro" id="IPR021425">
    <property type="entry name" value="DUF3072"/>
</dbReference>
<evidence type="ECO:0000313" key="2">
    <source>
        <dbReference type="EMBL" id="MFC7616358.1"/>
    </source>
</evidence>
<feature type="compositionally biased region" description="Basic and acidic residues" evidence="1">
    <location>
        <begin position="44"/>
        <end position="65"/>
    </location>
</feature>
<sequence length="65" mass="7287">MSDVEPNPEKDPDDWVTGDEPMTGPQRSYLRTLAQEAGEEVPDDLTKGEASQRIDELQDRTGRGR</sequence>
<dbReference type="Pfam" id="PF11272">
    <property type="entry name" value="DUF3072"/>
    <property type="match status" value="1"/>
</dbReference>
<proteinExistence type="predicted"/>
<evidence type="ECO:0000256" key="1">
    <source>
        <dbReference type="SAM" id="MobiDB-lite"/>
    </source>
</evidence>
<keyword evidence="3" id="KW-1185">Reference proteome</keyword>
<gene>
    <name evidence="2" type="ORF">ACFQV2_25700</name>
</gene>
<comment type="caution">
    <text evidence="2">The sequence shown here is derived from an EMBL/GenBank/DDBJ whole genome shotgun (WGS) entry which is preliminary data.</text>
</comment>
<dbReference type="EMBL" id="JBHTEY010000004">
    <property type="protein sequence ID" value="MFC7616358.1"/>
    <property type="molecule type" value="Genomic_DNA"/>
</dbReference>
<organism evidence="2 3">
    <name type="scientific">Actinokineospora soli</name>
    <dbReference type="NCBI Taxonomy" id="1048753"/>
    <lineage>
        <taxon>Bacteria</taxon>
        <taxon>Bacillati</taxon>
        <taxon>Actinomycetota</taxon>
        <taxon>Actinomycetes</taxon>
        <taxon>Pseudonocardiales</taxon>
        <taxon>Pseudonocardiaceae</taxon>
        <taxon>Actinokineospora</taxon>
    </lineage>
</organism>
<evidence type="ECO:0000313" key="3">
    <source>
        <dbReference type="Proteomes" id="UP001596512"/>
    </source>
</evidence>
<protein>
    <submittedName>
        <fullName evidence="2">DUF3072 domain-containing protein</fullName>
    </submittedName>
</protein>
<feature type="region of interest" description="Disordered" evidence="1">
    <location>
        <begin position="1"/>
        <end position="65"/>
    </location>
</feature>
<reference evidence="3" key="1">
    <citation type="journal article" date="2019" name="Int. J. Syst. Evol. Microbiol.">
        <title>The Global Catalogue of Microorganisms (GCM) 10K type strain sequencing project: providing services to taxonomists for standard genome sequencing and annotation.</title>
        <authorList>
            <consortium name="The Broad Institute Genomics Platform"/>
            <consortium name="The Broad Institute Genome Sequencing Center for Infectious Disease"/>
            <person name="Wu L."/>
            <person name="Ma J."/>
        </authorList>
    </citation>
    <scope>NUCLEOTIDE SEQUENCE [LARGE SCALE GENOMIC DNA]</scope>
    <source>
        <strain evidence="3">JCM 17695</strain>
    </source>
</reference>
<dbReference type="Proteomes" id="UP001596512">
    <property type="component" value="Unassembled WGS sequence"/>
</dbReference>
<accession>A0ABW2TT23</accession>
<name>A0ABW2TT23_9PSEU</name>